<proteinExistence type="predicted"/>
<protein>
    <submittedName>
        <fullName evidence="7">Energy-coupling factor transporter transmembrane component T family protein</fullName>
    </submittedName>
</protein>
<evidence type="ECO:0000256" key="6">
    <source>
        <dbReference type="SAM" id="Phobius"/>
    </source>
</evidence>
<keyword evidence="8" id="KW-1185">Reference proteome</keyword>
<sequence length="267" mass="28337">MPVGYSVYRPTGSVVHTGIDPRVKMAWLAAVFLLALLFNDPAALGAMLVVLFAAAAAARLSFTDLRPYVLLSAWLTLLSVLIWPTYITTGTPLGRVWFVDVTSDGLLFGLAMGFRISVMIVAAGVWMMVTPPQLVTAGLLEIGLPHKAGVALASAIRFIPFMNAERTTIMEAQRARGADLSTGGPVARIRHAAPALVPMFSRAFVTAQNLSVAMDARGLGASPTRTSAVQLRFDTRDRVLLAAAALAVLVGILGRVTGFGVLMQGYL</sequence>
<organism evidence="7 8">
    <name type="scientific">Pseudonocardia aurantiaca</name>
    <dbReference type="NCBI Taxonomy" id="75290"/>
    <lineage>
        <taxon>Bacteria</taxon>
        <taxon>Bacillati</taxon>
        <taxon>Actinomycetota</taxon>
        <taxon>Actinomycetes</taxon>
        <taxon>Pseudonocardiales</taxon>
        <taxon>Pseudonocardiaceae</taxon>
        <taxon>Pseudonocardia</taxon>
    </lineage>
</organism>
<comment type="caution">
    <text evidence="7">The sequence shown here is derived from an EMBL/GenBank/DDBJ whole genome shotgun (WGS) entry which is preliminary data.</text>
</comment>
<dbReference type="CDD" id="cd16914">
    <property type="entry name" value="EcfT"/>
    <property type="match status" value="1"/>
</dbReference>
<evidence type="ECO:0000256" key="5">
    <source>
        <dbReference type="ARBA" id="ARBA00023136"/>
    </source>
</evidence>
<evidence type="ECO:0000313" key="8">
    <source>
        <dbReference type="Proteomes" id="UP001597145"/>
    </source>
</evidence>
<dbReference type="InterPro" id="IPR003339">
    <property type="entry name" value="ABC/ECF_trnsptr_transmembrane"/>
</dbReference>
<name>A0ABW4FZ81_9PSEU</name>
<dbReference type="PANTHER" id="PTHR34857">
    <property type="entry name" value="SLL0384 PROTEIN"/>
    <property type="match status" value="1"/>
</dbReference>
<feature type="transmembrane region" description="Helical" evidence="6">
    <location>
        <begin position="106"/>
        <end position="129"/>
    </location>
</feature>
<dbReference type="RefSeq" id="WP_343981469.1">
    <property type="nucleotide sequence ID" value="NZ_BAAAJG010000014.1"/>
</dbReference>
<feature type="transmembrane region" description="Helical" evidence="6">
    <location>
        <begin position="26"/>
        <end position="56"/>
    </location>
</feature>
<keyword evidence="3 6" id="KW-0812">Transmembrane</keyword>
<keyword evidence="4 6" id="KW-1133">Transmembrane helix</keyword>
<dbReference type="InterPro" id="IPR051611">
    <property type="entry name" value="ECF_transporter_component"/>
</dbReference>
<keyword evidence="5 6" id="KW-0472">Membrane</keyword>
<gene>
    <name evidence="7" type="ORF">ACFSCY_38315</name>
</gene>
<evidence type="ECO:0000256" key="2">
    <source>
        <dbReference type="ARBA" id="ARBA00022475"/>
    </source>
</evidence>
<dbReference type="Proteomes" id="UP001597145">
    <property type="component" value="Unassembled WGS sequence"/>
</dbReference>
<dbReference type="PANTHER" id="PTHR34857:SF2">
    <property type="entry name" value="SLL0384 PROTEIN"/>
    <property type="match status" value="1"/>
</dbReference>
<evidence type="ECO:0000256" key="3">
    <source>
        <dbReference type="ARBA" id="ARBA00022692"/>
    </source>
</evidence>
<evidence type="ECO:0000256" key="1">
    <source>
        <dbReference type="ARBA" id="ARBA00004141"/>
    </source>
</evidence>
<dbReference type="EMBL" id="JBHUCP010000052">
    <property type="protein sequence ID" value="MFD1535276.1"/>
    <property type="molecule type" value="Genomic_DNA"/>
</dbReference>
<accession>A0ABW4FZ81</accession>
<comment type="subcellular location">
    <subcellularLocation>
        <location evidence="1">Membrane</location>
        <topology evidence="1">Multi-pass membrane protein</topology>
    </subcellularLocation>
</comment>
<dbReference type="Pfam" id="PF02361">
    <property type="entry name" value="CbiQ"/>
    <property type="match status" value="1"/>
</dbReference>
<reference evidence="8" key="1">
    <citation type="journal article" date="2019" name="Int. J. Syst. Evol. Microbiol.">
        <title>The Global Catalogue of Microorganisms (GCM) 10K type strain sequencing project: providing services to taxonomists for standard genome sequencing and annotation.</title>
        <authorList>
            <consortium name="The Broad Institute Genomics Platform"/>
            <consortium name="The Broad Institute Genome Sequencing Center for Infectious Disease"/>
            <person name="Wu L."/>
            <person name="Ma J."/>
        </authorList>
    </citation>
    <scope>NUCLEOTIDE SEQUENCE [LARGE SCALE GENOMIC DNA]</scope>
    <source>
        <strain evidence="8">JCM 12165</strain>
    </source>
</reference>
<evidence type="ECO:0000256" key="4">
    <source>
        <dbReference type="ARBA" id="ARBA00022989"/>
    </source>
</evidence>
<feature type="transmembrane region" description="Helical" evidence="6">
    <location>
        <begin position="239"/>
        <end position="262"/>
    </location>
</feature>
<feature type="transmembrane region" description="Helical" evidence="6">
    <location>
        <begin position="68"/>
        <end position="86"/>
    </location>
</feature>
<evidence type="ECO:0000313" key="7">
    <source>
        <dbReference type="EMBL" id="MFD1535276.1"/>
    </source>
</evidence>
<keyword evidence="2" id="KW-1003">Cell membrane</keyword>